<organism evidence="2">
    <name type="scientific">marine metagenome</name>
    <dbReference type="NCBI Taxonomy" id="408172"/>
    <lineage>
        <taxon>unclassified sequences</taxon>
        <taxon>metagenomes</taxon>
        <taxon>ecological metagenomes</taxon>
    </lineage>
</organism>
<gene>
    <name evidence="2" type="ORF">METZ01_LOCUS121429</name>
</gene>
<sequence length="144" mass="15862">MSRAPESYPEQTVAQWVAANDAHVLPPSKVPADSGLSISASPVDHEKYIALGRKMRAQAFQGVFRGLGRFLFKTAPNALAYGLVYLARAAAKRRHERRAQRAIATLSPHLLADIGLEPWQRAELRSGHMRTAELVRLAVLKQIG</sequence>
<dbReference type="AlphaFoldDB" id="A0A381XV44"/>
<evidence type="ECO:0000259" key="1">
    <source>
        <dbReference type="Pfam" id="PF06568"/>
    </source>
</evidence>
<name>A0A381XV44_9ZZZZ</name>
<dbReference type="Pfam" id="PF06568">
    <property type="entry name" value="YjiS-like"/>
    <property type="match status" value="1"/>
</dbReference>
<evidence type="ECO:0000313" key="2">
    <source>
        <dbReference type="EMBL" id="SVA68575.1"/>
    </source>
</evidence>
<dbReference type="InterPro" id="IPR009506">
    <property type="entry name" value="YjiS-like"/>
</dbReference>
<feature type="domain" description="YjiS-like" evidence="1">
    <location>
        <begin position="86"/>
        <end position="118"/>
    </location>
</feature>
<protein>
    <recommendedName>
        <fullName evidence="1">YjiS-like domain-containing protein</fullName>
    </recommendedName>
</protein>
<dbReference type="EMBL" id="UINC01016477">
    <property type="protein sequence ID" value="SVA68575.1"/>
    <property type="molecule type" value="Genomic_DNA"/>
</dbReference>
<reference evidence="2" key="1">
    <citation type="submission" date="2018-05" db="EMBL/GenBank/DDBJ databases">
        <authorList>
            <person name="Lanie J.A."/>
            <person name="Ng W.-L."/>
            <person name="Kazmierczak K.M."/>
            <person name="Andrzejewski T.M."/>
            <person name="Davidsen T.M."/>
            <person name="Wayne K.J."/>
            <person name="Tettelin H."/>
            <person name="Glass J.I."/>
            <person name="Rusch D."/>
            <person name="Podicherti R."/>
            <person name="Tsui H.-C.T."/>
            <person name="Winkler M.E."/>
        </authorList>
    </citation>
    <scope>NUCLEOTIDE SEQUENCE</scope>
</reference>
<accession>A0A381XV44</accession>
<proteinExistence type="predicted"/>